<protein>
    <submittedName>
        <fullName evidence="2">Helix-turn-helix domain-containing protein</fullName>
    </submittedName>
</protein>
<dbReference type="InterPro" id="IPR041657">
    <property type="entry name" value="HTH_17"/>
</dbReference>
<name>A0ABU3D4N0_9FLAO</name>
<dbReference type="PANTHER" id="PTHR34585:SF22">
    <property type="entry name" value="HELIX-TURN-HELIX DOMAIN-CONTAINING PROTEIN"/>
    <property type="match status" value="1"/>
</dbReference>
<proteinExistence type="predicted"/>
<evidence type="ECO:0000259" key="1">
    <source>
        <dbReference type="Pfam" id="PF12728"/>
    </source>
</evidence>
<evidence type="ECO:0000313" key="2">
    <source>
        <dbReference type="EMBL" id="MDT0676493.1"/>
    </source>
</evidence>
<dbReference type="RefSeq" id="WP_311502837.1">
    <property type="nucleotide sequence ID" value="NZ_JAVRHK010000004.1"/>
</dbReference>
<dbReference type="Pfam" id="PF12728">
    <property type="entry name" value="HTH_17"/>
    <property type="match status" value="1"/>
</dbReference>
<accession>A0ABU3D4N0</accession>
<organism evidence="2 3">
    <name type="scientific">Autumnicola musiva</name>
    <dbReference type="NCBI Taxonomy" id="3075589"/>
    <lineage>
        <taxon>Bacteria</taxon>
        <taxon>Pseudomonadati</taxon>
        <taxon>Bacteroidota</taxon>
        <taxon>Flavobacteriia</taxon>
        <taxon>Flavobacteriales</taxon>
        <taxon>Flavobacteriaceae</taxon>
        <taxon>Autumnicola</taxon>
    </lineage>
</organism>
<evidence type="ECO:0000313" key="3">
    <source>
        <dbReference type="Proteomes" id="UP001262582"/>
    </source>
</evidence>
<dbReference type="PANTHER" id="PTHR34585">
    <property type="match status" value="1"/>
</dbReference>
<keyword evidence="3" id="KW-1185">Reference proteome</keyword>
<dbReference type="InterPro" id="IPR009061">
    <property type="entry name" value="DNA-bd_dom_put_sf"/>
</dbReference>
<reference evidence="2 3" key="1">
    <citation type="submission" date="2023-09" db="EMBL/GenBank/DDBJ databases">
        <authorList>
            <person name="Rey-Velasco X."/>
        </authorList>
    </citation>
    <scope>NUCLEOTIDE SEQUENCE [LARGE SCALE GENOMIC DNA]</scope>
    <source>
        <strain evidence="2 3">F117</strain>
    </source>
</reference>
<sequence>MPTSIITTEDLAKFKKELLGEIKDLLKQHSKEPLKKYFKSSEVIKMLKISPGTLHNLRENGTLPYSKIGGLIFYESDKIAKVMEERKVSR</sequence>
<gene>
    <name evidence="2" type="ORF">RM539_07855</name>
</gene>
<feature type="domain" description="Helix-turn-helix" evidence="1">
    <location>
        <begin position="37"/>
        <end position="86"/>
    </location>
</feature>
<dbReference type="Proteomes" id="UP001262582">
    <property type="component" value="Unassembled WGS sequence"/>
</dbReference>
<dbReference type="SUPFAM" id="SSF46955">
    <property type="entry name" value="Putative DNA-binding domain"/>
    <property type="match status" value="1"/>
</dbReference>
<dbReference type="EMBL" id="JAVRHK010000004">
    <property type="protein sequence ID" value="MDT0676493.1"/>
    <property type="molecule type" value="Genomic_DNA"/>
</dbReference>
<comment type="caution">
    <text evidence="2">The sequence shown here is derived from an EMBL/GenBank/DDBJ whole genome shotgun (WGS) entry which is preliminary data.</text>
</comment>